<evidence type="ECO:0000313" key="3">
    <source>
        <dbReference type="Proteomes" id="UP001140949"/>
    </source>
</evidence>
<keyword evidence="1" id="KW-0472">Membrane</keyword>
<keyword evidence="1" id="KW-1133">Transmembrane helix</keyword>
<gene>
    <name evidence="2" type="ORF">M6B38_371760</name>
</gene>
<dbReference type="AlphaFoldDB" id="A0AAX6GD91"/>
<protein>
    <submittedName>
        <fullName evidence="2">Uncharacterized protein</fullName>
    </submittedName>
</protein>
<proteinExistence type="predicted"/>
<evidence type="ECO:0000313" key="2">
    <source>
        <dbReference type="EMBL" id="KAJ6826552.1"/>
    </source>
</evidence>
<reference evidence="2" key="2">
    <citation type="submission" date="2023-04" db="EMBL/GenBank/DDBJ databases">
        <authorList>
            <person name="Bruccoleri R.E."/>
            <person name="Oakeley E.J."/>
            <person name="Faust A.-M."/>
            <person name="Dessus-Babus S."/>
            <person name="Altorfer M."/>
            <person name="Burckhardt D."/>
            <person name="Oertli M."/>
            <person name="Naumann U."/>
            <person name="Petersen F."/>
            <person name="Wong J."/>
        </authorList>
    </citation>
    <scope>NUCLEOTIDE SEQUENCE</scope>
    <source>
        <strain evidence="2">GSM-AAB239-AS_SAM_17_03QT</strain>
        <tissue evidence="2">Leaf</tissue>
    </source>
</reference>
<feature type="transmembrane region" description="Helical" evidence="1">
    <location>
        <begin position="37"/>
        <end position="54"/>
    </location>
</feature>
<reference evidence="2" key="1">
    <citation type="journal article" date="2023" name="GigaByte">
        <title>Genome assembly of the bearded iris, Iris pallida Lam.</title>
        <authorList>
            <person name="Bruccoleri R.E."/>
            <person name="Oakeley E.J."/>
            <person name="Faust A.M.E."/>
            <person name="Altorfer M."/>
            <person name="Dessus-Babus S."/>
            <person name="Burckhardt D."/>
            <person name="Oertli M."/>
            <person name="Naumann U."/>
            <person name="Petersen F."/>
            <person name="Wong J."/>
        </authorList>
    </citation>
    <scope>NUCLEOTIDE SEQUENCE</scope>
    <source>
        <strain evidence="2">GSM-AAB239-AS_SAM_17_03QT</strain>
    </source>
</reference>
<evidence type="ECO:0000256" key="1">
    <source>
        <dbReference type="SAM" id="Phobius"/>
    </source>
</evidence>
<comment type="caution">
    <text evidence="2">The sequence shown here is derived from an EMBL/GenBank/DDBJ whole genome shotgun (WGS) entry which is preliminary data.</text>
</comment>
<accession>A0AAX6GD91</accession>
<organism evidence="2 3">
    <name type="scientific">Iris pallida</name>
    <name type="common">Sweet iris</name>
    <dbReference type="NCBI Taxonomy" id="29817"/>
    <lineage>
        <taxon>Eukaryota</taxon>
        <taxon>Viridiplantae</taxon>
        <taxon>Streptophyta</taxon>
        <taxon>Embryophyta</taxon>
        <taxon>Tracheophyta</taxon>
        <taxon>Spermatophyta</taxon>
        <taxon>Magnoliopsida</taxon>
        <taxon>Liliopsida</taxon>
        <taxon>Asparagales</taxon>
        <taxon>Iridaceae</taxon>
        <taxon>Iridoideae</taxon>
        <taxon>Irideae</taxon>
        <taxon>Iris</taxon>
    </lineage>
</organism>
<dbReference type="Proteomes" id="UP001140949">
    <property type="component" value="Unassembled WGS sequence"/>
</dbReference>
<sequence>MLYIYKINTITTPPHKLRFGLRFSQRSQRSFVVHRTFFSRTPISLIFFFFFFFFRQLGQLWKKFFFFSIRVSIVLKE</sequence>
<name>A0AAX6GD91_IRIPA</name>
<keyword evidence="1" id="KW-0812">Transmembrane</keyword>
<keyword evidence="3" id="KW-1185">Reference proteome</keyword>
<dbReference type="EMBL" id="JANAVB010020816">
    <property type="protein sequence ID" value="KAJ6826552.1"/>
    <property type="molecule type" value="Genomic_DNA"/>
</dbReference>